<dbReference type="Pfam" id="PF13280">
    <property type="entry name" value="WYL"/>
    <property type="match status" value="1"/>
</dbReference>
<dbReference type="InterPro" id="IPR036390">
    <property type="entry name" value="WH_DNA-bd_sf"/>
</dbReference>
<name>A0A829Y6I5_9GAMM</name>
<dbReference type="InterPro" id="IPR051534">
    <property type="entry name" value="CBASS_pafABC_assoc_protein"/>
</dbReference>
<dbReference type="PROSITE" id="PS52050">
    <property type="entry name" value="WYL"/>
    <property type="match status" value="1"/>
</dbReference>
<dbReference type="InterPro" id="IPR001034">
    <property type="entry name" value="DeoR_HTH"/>
</dbReference>
<dbReference type="SUPFAM" id="SSF46785">
    <property type="entry name" value="Winged helix' DNA-binding domain"/>
    <property type="match status" value="1"/>
</dbReference>
<dbReference type="InterPro" id="IPR013196">
    <property type="entry name" value="HTH_11"/>
</dbReference>
<protein>
    <submittedName>
        <fullName evidence="4">Transcriptional regulator</fullName>
    </submittedName>
</protein>
<dbReference type="AlphaFoldDB" id="A0A829Y6I5"/>
<dbReference type="EMBL" id="BLJN01000001">
    <property type="protein sequence ID" value="GFE78837.1"/>
    <property type="molecule type" value="Genomic_DNA"/>
</dbReference>
<evidence type="ECO:0000259" key="3">
    <source>
        <dbReference type="PROSITE" id="PS51000"/>
    </source>
</evidence>
<evidence type="ECO:0000256" key="1">
    <source>
        <dbReference type="ARBA" id="ARBA00023015"/>
    </source>
</evidence>
<feature type="domain" description="HTH deoR-type" evidence="3">
    <location>
        <begin position="2"/>
        <end position="60"/>
    </location>
</feature>
<sequence>MRAERLIAILMALQRAQALTAGELAQRLSVSVRTIFRDIDALSTMGVPVYTEQGRGGGIRLVEGYTSDLTGLSSGEAEALALIASPAGIGVQDLAAPTRTALDKLAAAVPTMHQLRAQHARGRLLFDTKPWFRSYSVSPYLDTLRAAIWKDECININYRRSNGEEKEYLVEPYALVVKVDTWYLIGRVKRETRVFRISRMLSLATTGTSFTRDPDFDLHKFWNAWCEKFEKNPPVAFPVDLNISAKGKQQLLDSFGNWFRTRLEPLGENFKGRKPVTLDFEREEAALRILFDLVFEADIVKPTELRRKLRNQAKRVVAATT</sequence>
<organism evidence="4 5">
    <name type="scientific">Steroidobacter agaridevorans</name>
    <dbReference type="NCBI Taxonomy" id="2695856"/>
    <lineage>
        <taxon>Bacteria</taxon>
        <taxon>Pseudomonadati</taxon>
        <taxon>Pseudomonadota</taxon>
        <taxon>Gammaproteobacteria</taxon>
        <taxon>Steroidobacterales</taxon>
        <taxon>Steroidobacteraceae</taxon>
        <taxon>Steroidobacter</taxon>
    </lineage>
</organism>
<dbReference type="Proteomes" id="UP000445000">
    <property type="component" value="Unassembled WGS sequence"/>
</dbReference>
<comment type="caution">
    <text evidence="4">The sequence shown here is derived from an EMBL/GenBank/DDBJ whole genome shotgun (WGS) entry which is preliminary data.</text>
</comment>
<dbReference type="GO" id="GO:0003700">
    <property type="term" value="F:DNA-binding transcription factor activity"/>
    <property type="evidence" value="ECO:0007669"/>
    <property type="project" value="InterPro"/>
</dbReference>
<evidence type="ECO:0000313" key="4">
    <source>
        <dbReference type="EMBL" id="GFE78837.1"/>
    </source>
</evidence>
<accession>A0A829Y6I5</accession>
<dbReference type="PANTHER" id="PTHR34580:SF1">
    <property type="entry name" value="PROTEIN PAFC"/>
    <property type="match status" value="1"/>
</dbReference>
<dbReference type="RefSeq" id="WP_161828865.1">
    <property type="nucleotide sequence ID" value="NZ_BLJN01000001.1"/>
</dbReference>
<dbReference type="PANTHER" id="PTHR34580">
    <property type="match status" value="1"/>
</dbReference>
<keyword evidence="1" id="KW-0805">Transcription regulation</keyword>
<dbReference type="PROSITE" id="PS51000">
    <property type="entry name" value="HTH_DEOR_2"/>
    <property type="match status" value="1"/>
</dbReference>
<dbReference type="InterPro" id="IPR036388">
    <property type="entry name" value="WH-like_DNA-bd_sf"/>
</dbReference>
<keyword evidence="5" id="KW-1185">Reference proteome</keyword>
<evidence type="ECO:0000256" key="2">
    <source>
        <dbReference type="ARBA" id="ARBA00023163"/>
    </source>
</evidence>
<dbReference type="Pfam" id="PF08279">
    <property type="entry name" value="HTH_11"/>
    <property type="match status" value="1"/>
</dbReference>
<evidence type="ECO:0000313" key="5">
    <source>
        <dbReference type="Proteomes" id="UP000445000"/>
    </source>
</evidence>
<keyword evidence="2" id="KW-0804">Transcription</keyword>
<dbReference type="InterPro" id="IPR026881">
    <property type="entry name" value="WYL_dom"/>
</dbReference>
<reference evidence="5" key="1">
    <citation type="submission" date="2020-01" db="EMBL/GenBank/DDBJ databases">
        <title>'Steroidobacter agaridevorans' sp. nov., agar-degrading bacteria isolated from rhizosphere soils.</title>
        <authorList>
            <person name="Ikenaga M."/>
            <person name="Kataoka M."/>
            <person name="Murouchi A."/>
            <person name="Katsuragi S."/>
            <person name="Sakai M."/>
        </authorList>
    </citation>
    <scope>NUCLEOTIDE SEQUENCE [LARGE SCALE GENOMIC DNA]</scope>
    <source>
        <strain evidence="5">YU21-B</strain>
    </source>
</reference>
<gene>
    <name evidence="4" type="ORF">GCM10011487_08370</name>
</gene>
<dbReference type="Gene3D" id="1.10.10.10">
    <property type="entry name" value="Winged helix-like DNA-binding domain superfamily/Winged helix DNA-binding domain"/>
    <property type="match status" value="1"/>
</dbReference>
<proteinExistence type="predicted"/>